<dbReference type="EC" id="2.1.1.329" evidence="9"/>
<evidence type="ECO:0000313" key="14">
    <source>
        <dbReference type="EMBL" id="RXH72126.1"/>
    </source>
</evidence>
<keyword evidence="5 10" id="KW-0238">DNA-binding</keyword>
<evidence type="ECO:0000256" key="2">
    <source>
        <dbReference type="ARBA" id="ARBA00022603"/>
    </source>
</evidence>
<comment type="caution">
    <text evidence="14">The sequence shown here is derived from an EMBL/GenBank/DDBJ whole genome shotgun (WGS) entry which is preliminary data.</text>
</comment>
<keyword evidence="9" id="KW-0934">Plastid</keyword>
<dbReference type="InterPro" id="IPR032904">
    <property type="entry name" value="MenG"/>
</dbReference>
<dbReference type="HAMAP" id="MF_01982">
    <property type="entry name" value="MenG_phylloquinone_subfam"/>
    <property type="match status" value="1"/>
</dbReference>
<dbReference type="PROSITE" id="PS51213">
    <property type="entry name" value="ELK"/>
    <property type="match status" value="1"/>
</dbReference>
<dbReference type="SMART" id="SM01188">
    <property type="entry name" value="ELK"/>
    <property type="match status" value="1"/>
</dbReference>
<dbReference type="GO" id="GO:0005634">
    <property type="term" value="C:nucleus"/>
    <property type="evidence" value="ECO:0007669"/>
    <property type="project" value="UniProtKB-SubCell"/>
</dbReference>
<feature type="domain" description="Homeobox" evidence="12">
    <location>
        <begin position="270"/>
        <end position="333"/>
    </location>
</feature>
<dbReference type="AlphaFoldDB" id="A0A498HKW2"/>
<evidence type="ECO:0000256" key="7">
    <source>
        <dbReference type="ARBA" id="ARBA00023242"/>
    </source>
</evidence>
<dbReference type="NCBIfam" id="TIGR01934">
    <property type="entry name" value="MenG_MenH_UbiE"/>
    <property type="match status" value="1"/>
</dbReference>
<keyword evidence="15" id="KW-1185">Reference proteome</keyword>
<evidence type="ECO:0000256" key="5">
    <source>
        <dbReference type="ARBA" id="ARBA00023125"/>
    </source>
</evidence>
<dbReference type="Pfam" id="PF01209">
    <property type="entry name" value="Ubie_methyltran"/>
    <property type="match status" value="1"/>
</dbReference>
<dbReference type="InterPro" id="IPR005541">
    <property type="entry name" value="KNOX2"/>
</dbReference>
<sequence>MEEIYRLQSMADYGDTGFQSTAEYENRAALMTPENLILPLDYRSLLVSSGAFREHNHHHHQREAMFGSNDSVLYSAASEAASTTIVQREVDVFGAIKARIASHPTYPRLIHAYIECQKVGASPEIAGFLDEIRRKNDLYKKQGDYSCNSSSMFSSTCLGADPELDEFMETYCDMLVKYKSDLSRTFDEATTFLSKIETQLTNLCTSSSSARVSSSVRILSDEGGGMSSDEDFSGGEIDVQEAQQRGEDRDLKDRLMRRFGSHLGTLKLEFSKKKKKGKLPKEARQTLLDWWSVHYKWPYPTEADKIALAESTGLDQRQINNWFINQRKRHWRPSENMQSQKNGCISDSVTDMASLQLQLPFSAAPCLPNSRFRRSPVRSSTERQALFNRIAPVYDNLNDLLSLGQHRIWKRMAVSWSGAKMGESVLDLCCGSGDLAFLLSEKVGSNGKVIGLDFSKKQLSVASSRQKLKSKACYLNIEWVEGDATELPFSDGHFDAITMAYGLRNVVDKHKAMEEIFRVLKAGSRVSILDFNKSTNPIVSSVQDLMIDNVVVPVASGFGLEEDYKYLKISITEFLTGDELEKLALDVGFSNARYYEIGGSLMGNLVATR</sequence>
<dbReference type="PROSITE" id="PS50071">
    <property type="entry name" value="HOMEOBOX_2"/>
    <property type="match status" value="1"/>
</dbReference>
<keyword evidence="6 10" id="KW-0371">Homeobox</keyword>
<dbReference type="Pfam" id="PF05920">
    <property type="entry name" value="Homeobox_KN"/>
    <property type="match status" value="1"/>
</dbReference>
<keyword evidence="9" id="KW-0150">Chloroplast</keyword>
<keyword evidence="2 9" id="KW-0489">Methyltransferase</keyword>
<dbReference type="PROSITE" id="PS01183">
    <property type="entry name" value="UBIE_1"/>
    <property type="match status" value="1"/>
</dbReference>
<dbReference type="Gene3D" id="3.40.50.150">
    <property type="entry name" value="Vaccinia Virus protein VP39"/>
    <property type="match status" value="1"/>
</dbReference>
<dbReference type="SMART" id="SM00389">
    <property type="entry name" value="HOX"/>
    <property type="match status" value="1"/>
</dbReference>
<dbReference type="SUPFAM" id="SSF53335">
    <property type="entry name" value="S-adenosyl-L-methionine-dependent methyltransferases"/>
    <property type="match status" value="1"/>
</dbReference>
<evidence type="ECO:0000259" key="13">
    <source>
        <dbReference type="PROSITE" id="PS51213"/>
    </source>
</evidence>
<gene>
    <name evidence="9" type="primary">MENG</name>
    <name evidence="14" type="ORF">DVH24_033664</name>
</gene>
<evidence type="ECO:0000256" key="8">
    <source>
        <dbReference type="ARBA" id="ARBA00056727"/>
    </source>
</evidence>
<dbReference type="InterPro" id="IPR005540">
    <property type="entry name" value="KNOX1"/>
</dbReference>
<dbReference type="GO" id="GO:0003677">
    <property type="term" value="F:DNA binding"/>
    <property type="evidence" value="ECO:0007669"/>
    <property type="project" value="UniProtKB-UniRule"/>
</dbReference>
<evidence type="ECO:0000256" key="4">
    <source>
        <dbReference type="ARBA" id="ARBA00022691"/>
    </source>
</evidence>
<evidence type="ECO:0000256" key="11">
    <source>
        <dbReference type="PROSITE-ProRule" id="PRU00559"/>
    </source>
</evidence>
<organism evidence="14 15">
    <name type="scientific">Malus domestica</name>
    <name type="common">Apple</name>
    <name type="synonym">Pyrus malus</name>
    <dbReference type="NCBI Taxonomy" id="3750"/>
    <lineage>
        <taxon>Eukaryota</taxon>
        <taxon>Viridiplantae</taxon>
        <taxon>Streptophyta</taxon>
        <taxon>Embryophyta</taxon>
        <taxon>Tracheophyta</taxon>
        <taxon>Spermatophyta</taxon>
        <taxon>Magnoliopsida</taxon>
        <taxon>eudicotyledons</taxon>
        <taxon>Gunneridae</taxon>
        <taxon>Pentapetalae</taxon>
        <taxon>rosids</taxon>
        <taxon>fabids</taxon>
        <taxon>Rosales</taxon>
        <taxon>Rosaceae</taxon>
        <taxon>Amygdaloideae</taxon>
        <taxon>Maleae</taxon>
        <taxon>Malus</taxon>
    </lineage>
</organism>
<dbReference type="InterPro" id="IPR017970">
    <property type="entry name" value="Homeobox_CS"/>
</dbReference>
<evidence type="ECO:0000259" key="12">
    <source>
        <dbReference type="PROSITE" id="PS50071"/>
    </source>
</evidence>
<feature type="domain" description="ELK" evidence="13">
    <location>
        <begin position="250"/>
        <end position="270"/>
    </location>
</feature>
<dbReference type="GO" id="GO:0052624">
    <property type="term" value="F:2-phytyl-1,4-naphthoquinone methyltransferase activity"/>
    <property type="evidence" value="ECO:0007669"/>
    <property type="project" value="UniProtKB-UniRule"/>
</dbReference>
<dbReference type="InterPro" id="IPR029063">
    <property type="entry name" value="SAM-dependent_MTases_sf"/>
</dbReference>
<comment type="catalytic activity">
    <reaction evidence="9">
        <text>demethylphylloquinol + S-adenosyl-L-methionine = phylloquinol + S-adenosyl-L-homocysteine + H(+)</text>
        <dbReference type="Rhea" id="RHEA:40551"/>
        <dbReference type="ChEBI" id="CHEBI:15378"/>
        <dbReference type="ChEBI" id="CHEBI:28433"/>
        <dbReference type="ChEBI" id="CHEBI:57856"/>
        <dbReference type="ChEBI" id="CHEBI:59789"/>
        <dbReference type="ChEBI" id="CHEBI:87844"/>
        <dbReference type="EC" id="2.1.1.329"/>
    </reaction>
</comment>
<dbReference type="SUPFAM" id="SSF46689">
    <property type="entry name" value="Homeodomain-like"/>
    <property type="match status" value="1"/>
</dbReference>
<dbReference type="GO" id="GO:0000981">
    <property type="term" value="F:DNA-binding transcription factor activity, RNA polymerase II-specific"/>
    <property type="evidence" value="ECO:0007669"/>
    <property type="project" value="InterPro"/>
</dbReference>
<dbReference type="PROSITE" id="PS00027">
    <property type="entry name" value="HOMEOBOX_1"/>
    <property type="match status" value="1"/>
</dbReference>
<evidence type="ECO:0000256" key="10">
    <source>
        <dbReference type="PROSITE-ProRule" id="PRU00108"/>
    </source>
</evidence>
<dbReference type="InterPro" id="IPR009057">
    <property type="entry name" value="Homeodomain-like_sf"/>
</dbReference>
<feature type="DNA-binding region" description="Homeobox; TALE-type" evidence="10">
    <location>
        <begin position="271"/>
        <end position="334"/>
    </location>
</feature>
<evidence type="ECO:0000313" key="15">
    <source>
        <dbReference type="Proteomes" id="UP000290289"/>
    </source>
</evidence>
<dbReference type="PANTHER" id="PTHR11850">
    <property type="entry name" value="HOMEOBOX PROTEIN TRANSCRIPTION FACTORS"/>
    <property type="match status" value="1"/>
</dbReference>
<dbReference type="InterPro" id="IPR008422">
    <property type="entry name" value="KN_HD"/>
</dbReference>
<dbReference type="Pfam" id="PF03790">
    <property type="entry name" value="KNOX1"/>
    <property type="match status" value="1"/>
</dbReference>
<accession>A0A498HKW2</accession>
<keyword evidence="7 10" id="KW-0539">Nucleus</keyword>
<dbReference type="SMART" id="SM01255">
    <property type="entry name" value="KNOX1"/>
    <property type="match status" value="1"/>
</dbReference>
<comment type="subcellular location">
    <subcellularLocation>
        <location evidence="1 10">Nucleus</location>
    </subcellularLocation>
    <subcellularLocation>
        <location evidence="9">Plastid</location>
        <location evidence="9">Chloroplast</location>
    </subcellularLocation>
</comment>
<proteinExistence type="inferred from homology"/>
<dbReference type="GO" id="GO:0032259">
    <property type="term" value="P:methylation"/>
    <property type="evidence" value="ECO:0007669"/>
    <property type="project" value="UniProtKB-KW"/>
</dbReference>
<comment type="similarity">
    <text evidence="11">Belongs to the TALE/KNOX homeobox family.</text>
</comment>
<dbReference type="HAMAP" id="MF_01813">
    <property type="entry name" value="MenG_UbiE_methyltr"/>
    <property type="match status" value="1"/>
</dbReference>
<dbReference type="GO" id="GO:0009888">
    <property type="term" value="P:tissue development"/>
    <property type="evidence" value="ECO:0007669"/>
    <property type="project" value="UniProtKB-ARBA"/>
</dbReference>
<protein>
    <recommendedName>
        <fullName evidence="9">2-phytyl-1,4-beta-naphthoquinone methyltransferase, chloroplastic</fullName>
        <ecNumber evidence="9">2.1.1.329</ecNumber>
    </recommendedName>
    <alternativeName>
        <fullName evidence="9">Demethylphylloquinone methyltransferase</fullName>
    </alternativeName>
    <alternativeName>
        <fullName evidence="9">Menaquinone biosynthesis methyltransferase ubiE-like protein</fullName>
    </alternativeName>
</protein>
<dbReference type="NCBIfam" id="NF001244">
    <property type="entry name" value="PRK00216.1-5"/>
    <property type="match status" value="1"/>
</dbReference>
<dbReference type="InterPro" id="IPR023576">
    <property type="entry name" value="UbiE/COQ5_MeTrFase_CS"/>
</dbReference>
<dbReference type="Pfam" id="PF03789">
    <property type="entry name" value="ELK"/>
    <property type="match status" value="1"/>
</dbReference>
<keyword evidence="4 9" id="KW-0949">S-adenosyl-L-methionine</keyword>
<dbReference type="GO" id="GO:0042372">
    <property type="term" value="P:phylloquinone biosynthetic process"/>
    <property type="evidence" value="ECO:0007669"/>
    <property type="project" value="UniProtKB-UniRule"/>
</dbReference>
<comment type="function">
    <text evidence="9">Involved in the biosynthesis of phylloquinone (vitamin K1). Methyltransferase required for the conversion of 2-phytyl-1,4-beta-naphthoquinol to phylloquinol.</text>
</comment>
<evidence type="ECO:0000256" key="1">
    <source>
        <dbReference type="ARBA" id="ARBA00004123"/>
    </source>
</evidence>
<dbReference type="Proteomes" id="UP000290289">
    <property type="component" value="Chromosome 16"/>
</dbReference>
<dbReference type="GO" id="GO:0009507">
    <property type="term" value="C:chloroplast"/>
    <property type="evidence" value="ECO:0007669"/>
    <property type="project" value="UniProtKB-SubCell"/>
</dbReference>
<dbReference type="InterPro" id="IPR001356">
    <property type="entry name" value="HD"/>
</dbReference>
<dbReference type="Gene3D" id="1.10.10.60">
    <property type="entry name" value="Homeodomain-like"/>
    <property type="match status" value="1"/>
</dbReference>
<reference evidence="14 15" key="1">
    <citation type="submission" date="2018-10" db="EMBL/GenBank/DDBJ databases">
        <title>A high-quality apple genome assembly.</title>
        <authorList>
            <person name="Hu J."/>
        </authorList>
    </citation>
    <scope>NUCLEOTIDE SEQUENCE [LARGE SCALE GENOMIC DNA]</scope>
    <source>
        <strain evidence="15">cv. HFTH1</strain>
        <tissue evidence="14">Young leaf</tissue>
    </source>
</reference>
<dbReference type="InterPro" id="IPR004033">
    <property type="entry name" value="UbiE/COQ5_MeTrFase"/>
</dbReference>
<dbReference type="CDD" id="cd02440">
    <property type="entry name" value="AdoMet_MTases"/>
    <property type="match status" value="1"/>
</dbReference>
<dbReference type="EMBL" id="RDQH01000342">
    <property type="protein sequence ID" value="RXH72126.1"/>
    <property type="molecule type" value="Genomic_DNA"/>
</dbReference>
<name>A0A498HKW2_MALDO</name>
<dbReference type="FunFam" id="1.10.10.60:FF:000076">
    <property type="entry name" value="Homeobox protein knotted-1-like 2"/>
    <property type="match status" value="1"/>
</dbReference>
<dbReference type="PROSITE" id="PS51608">
    <property type="entry name" value="SAM_MT_UBIE"/>
    <property type="match status" value="1"/>
</dbReference>
<dbReference type="SMART" id="SM01256">
    <property type="entry name" value="KNOX2"/>
    <property type="match status" value="1"/>
</dbReference>
<dbReference type="Pfam" id="PF03791">
    <property type="entry name" value="KNOX2"/>
    <property type="match status" value="1"/>
</dbReference>
<dbReference type="InterPro" id="IPR005539">
    <property type="entry name" value="ELK_dom"/>
</dbReference>
<keyword evidence="3 9" id="KW-0808">Transferase</keyword>
<comment type="similarity">
    <text evidence="9">Belongs to the class I-like SAM-binding methyltransferase superfamily. MenG/UbiE family.</text>
</comment>
<evidence type="ECO:0000256" key="6">
    <source>
        <dbReference type="ARBA" id="ARBA00023155"/>
    </source>
</evidence>
<evidence type="ECO:0000256" key="3">
    <source>
        <dbReference type="ARBA" id="ARBA00022679"/>
    </source>
</evidence>
<dbReference type="CDD" id="cd00086">
    <property type="entry name" value="homeodomain"/>
    <property type="match status" value="1"/>
</dbReference>
<dbReference type="InterPro" id="IPR050224">
    <property type="entry name" value="TALE_homeobox"/>
</dbReference>
<comment type="function">
    <text evidence="8">Probably binds to the DNA sequence 5'-TGAC-3'.</text>
</comment>
<evidence type="ECO:0000256" key="9">
    <source>
        <dbReference type="HAMAP-Rule" id="MF_03192"/>
    </source>
</evidence>